<dbReference type="PROSITE" id="PS00065">
    <property type="entry name" value="D_2_HYDROXYACID_DH_1"/>
    <property type="match status" value="1"/>
</dbReference>
<dbReference type="PROSITE" id="PS00671">
    <property type="entry name" value="D_2_HYDROXYACID_DH_3"/>
    <property type="match status" value="1"/>
</dbReference>
<dbReference type="InterPro" id="IPR036291">
    <property type="entry name" value="NAD(P)-bd_dom_sf"/>
</dbReference>
<dbReference type="InterPro" id="IPR029752">
    <property type="entry name" value="D-isomer_DH_CS1"/>
</dbReference>
<dbReference type="PANTHER" id="PTHR42938:SF9">
    <property type="entry name" value="FORMATE DEHYDROGENASE 1"/>
    <property type="match status" value="1"/>
</dbReference>
<keyword evidence="3 5" id="KW-0560">Oxidoreductase</keyword>
<dbReference type="GO" id="GO:0051287">
    <property type="term" value="F:NAD binding"/>
    <property type="evidence" value="ECO:0007669"/>
    <property type="project" value="InterPro"/>
</dbReference>
<evidence type="ECO:0000256" key="1">
    <source>
        <dbReference type="ARBA" id="ARBA00000455"/>
    </source>
</evidence>
<dbReference type="CDD" id="cd05302">
    <property type="entry name" value="FDH"/>
    <property type="match status" value="1"/>
</dbReference>
<feature type="domain" description="D-isomer specific 2-hydroxyacid dehydrogenase NAD-binding" evidence="7">
    <location>
        <begin position="129"/>
        <end position="307"/>
    </location>
</feature>
<comment type="subunit">
    <text evidence="5">Homodimer.</text>
</comment>
<feature type="binding site" evidence="5">
    <location>
        <position position="282"/>
    </location>
    <ligand>
        <name>NAD(+)</name>
        <dbReference type="ChEBI" id="CHEBI:57540"/>
    </ligand>
</feature>
<dbReference type="Pfam" id="PF02826">
    <property type="entry name" value="2-Hacid_dh_C"/>
    <property type="match status" value="1"/>
</dbReference>
<feature type="site" description="Important for catalytic activity" evidence="5">
    <location>
        <position position="258"/>
    </location>
</feature>
<dbReference type="InterPro" id="IPR029753">
    <property type="entry name" value="D-isomer_DH_CS"/>
</dbReference>
<dbReference type="SUPFAM" id="SSF51735">
    <property type="entry name" value="NAD(P)-binding Rossmann-fold domains"/>
    <property type="match status" value="1"/>
</dbReference>
<evidence type="ECO:0000256" key="3">
    <source>
        <dbReference type="ARBA" id="ARBA00023002"/>
    </source>
</evidence>
<feature type="binding site" evidence="5">
    <location>
        <begin position="174"/>
        <end position="175"/>
    </location>
    <ligand>
        <name>NAD(+)</name>
        <dbReference type="ChEBI" id="CHEBI:57540"/>
    </ligand>
</feature>
<feature type="binding site" evidence="5">
    <location>
        <position position="256"/>
    </location>
    <ligand>
        <name>NAD(+)</name>
        <dbReference type="ChEBI" id="CHEBI:57540"/>
    </ligand>
</feature>
<organism evidence="8 9">
    <name type="scientific">Umbelopsis vinacea</name>
    <dbReference type="NCBI Taxonomy" id="44442"/>
    <lineage>
        <taxon>Eukaryota</taxon>
        <taxon>Fungi</taxon>
        <taxon>Fungi incertae sedis</taxon>
        <taxon>Mucoromycota</taxon>
        <taxon>Mucoromycotina</taxon>
        <taxon>Umbelopsidomycetes</taxon>
        <taxon>Umbelopsidales</taxon>
        <taxon>Umbelopsidaceae</taxon>
        <taxon>Umbelopsis</taxon>
    </lineage>
</organism>
<dbReference type="OrthoDB" id="418179at2759"/>
<protein>
    <recommendedName>
        <fullName evidence="2 5">Formate dehydrogenase</fullName>
        <shortName evidence="5">FDH</shortName>
        <ecNumber evidence="2 5">1.17.1.9</ecNumber>
    </recommendedName>
    <alternativeName>
        <fullName evidence="5">NAD-dependent formate dehydrogenase</fullName>
    </alternativeName>
</protein>
<dbReference type="GO" id="GO:0042183">
    <property type="term" value="P:formate catabolic process"/>
    <property type="evidence" value="ECO:0007669"/>
    <property type="project" value="UniProtKB-UniRule"/>
</dbReference>
<comment type="subcellular location">
    <subcellularLocation>
        <location evidence="5">Cytoplasm</location>
    </subcellularLocation>
</comment>
<dbReference type="EC" id="1.17.1.9" evidence="2 5"/>
<feature type="binding site" evidence="5">
    <location>
        <begin position="306"/>
        <end position="309"/>
    </location>
    <ligand>
        <name>NAD(+)</name>
        <dbReference type="ChEBI" id="CHEBI:57540"/>
    </ligand>
</feature>
<dbReference type="InterPro" id="IPR033689">
    <property type="entry name" value="FDH_NAD-dep"/>
</dbReference>
<dbReference type="SUPFAM" id="SSF52283">
    <property type="entry name" value="Formate/glycerate dehydrogenase catalytic domain-like"/>
    <property type="match status" value="1"/>
</dbReference>
<dbReference type="AlphaFoldDB" id="A0A8H7PDW5"/>
<dbReference type="InterPro" id="IPR006139">
    <property type="entry name" value="D-isomer_2_OHA_DH_cat_dom"/>
</dbReference>
<dbReference type="Pfam" id="PF00389">
    <property type="entry name" value="2-Hacid_dh"/>
    <property type="match status" value="1"/>
</dbReference>
<name>A0A8H7PDW5_9FUNG</name>
<comment type="caution">
    <text evidence="5">Lacks conserved residue(s) required for the propagation of feature annotation.</text>
</comment>
<gene>
    <name evidence="8" type="ORF">INT44_006606</name>
</gene>
<evidence type="ECO:0000256" key="4">
    <source>
        <dbReference type="ARBA" id="ARBA00023027"/>
    </source>
</evidence>
<dbReference type="GO" id="GO:0008863">
    <property type="term" value="F:formate dehydrogenase (NAD+) activity"/>
    <property type="evidence" value="ECO:0007669"/>
    <property type="project" value="UniProtKB-UniRule"/>
</dbReference>
<dbReference type="EMBL" id="JAEPRA010000026">
    <property type="protein sequence ID" value="KAG2172137.1"/>
    <property type="molecule type" value="Genomic_DNA"/>
</dbReference>
<feature type="binding site" evidence="5">
    <location>
        <begin position="230"/>
        <end position="234"/>
    </location>
    <ligand>
        <name>NAD(+)</name>
        <dbReference type="ChEBI" id="CHEBI:57540"/>
    </ligand>
</feature>
<evidence type="ECO:0000313" key="9">
    <source>
        <dbReference type="Proteomes" id="UP000612746"/>
    </source>
</evidence>
<dbReference type="PANTHER" id="PTHR42938">
    <property type="entry name" value="FORMATE DEHYDROGENASE 1"/>
    <property type="match status" value="1"/>
</dbReference>
<feature type="binding site" evidence="5">
    <location>
        <position position="119"/>
    </location>
    <ligand>
        <name>substrate</name>
    </ligand>
</feature>
<dbReference type="NCBIfam" id="NF005750">
    <property type="entry name" value="PRK07574.1"/>
    <property type="match status" value="1"/>
</dbReference>
<keyword evidence="4 5" id="KW-0520">NAD</keyword>
<evidence type="ECO:0000256" key="2">
    <source>
        <dbReference type="ARBA" id="ARBA00013128"/>
    </source>
</evidence>
<accession>A0A8H7PDW5</accession>
<feature type="domain" description="D-isomer specific 2-hydroxyacid dehydrogenase catalytic" evidence="6">
    <location>
        <begin position="33"/>
        <end position="334"/>
    </location>
</feature>
<comment type="function">
    <text evidence="5">Catalyzes the NAD(+)-dependent oxidation of formate to carbon dioxide. Formate oxidation is the final step in the methanol oxidation pathway in methylotrophic microorganisms. Has a role in the detoxification of exogenous formate in non-methylotrophic organisms.</text>
</comment>
<dbReference type="HAMAP" id="MF_03210">
    <property type="entry name" value="Formate_dehydrogenase"/>
    <property type="match status" value="1"/>
</dbReference>
<dbReference type="Proteomes" id="UP000612746">
    <property type="component" value="Unassembled WGS sequence"/>
</dbReference>
<dbReference type="FunFam" id="3.40.50.720:FF:000057">
    <property type="entry name" value="Formate dehydrogenase"/>
    <property type="match status" value="1"/>
</dbReference>
<sequence>MKIVAVLYPGGQAAKEQSAMLGCVENELGLREWLESKGHTYIVTDDKEPSDSELDKHLPDTDILITTPFHPAYMNGERLEKAKKLKLAITAGVGSDHYDLEHIHKHKPDLSVLEVTGSNVVSVAEHVLMSILVLIKNFVPAHAQITNGEWNVANVAMRTYDLEDKVVGTVGAGRIGFRVLQRLLPFQCKELLYFDYQSLDPEREKEVGAKRVESFDEFLSKCDIITINCPLYERTRGLFNEHALSKMKKGAYLVNTARGAIVDRDALVKAVNSGHIAGYAGDVWYPQPAPKDHPWRHMPNNGMTPHYSGTSLDAQKRYALGTKEILEAFFDDKPFRPEDVIVRAGAIASASYGEKK</sequence>
<dbReference type="PROSITE" id="PS00670">
    <property type="entry name" value="D_2_HYDROXYACID_DH_2"/>
    <property type="match status" value="1"/>
</dbReference>
<keyword evidence="9" id="KW-1185">Reference proteome</keyword>
<keyword evidence="5" id="KW-0963">Cytoplasm</keyword>
<evidence type="ECO:0000256" key="5">
    <source>
        <dbReference type="HAMAP-Rule" id="MF_03210"/>
    </source>
</evidence>
<feature type="binding site" evidence="5">
    <location>
        <position position="93"/>
    </location>
    <ligand>
        <name>substrate</name>
    </ligand>
</feature>
<comment type="similarity">
    <text evidence="5">Belongs to the D-isomer specific 2-hydroxyacid dehydrogenase family. FDH subfamily.</text>
</comment>
<dbReference type="InterPro" id="IPR006140">
    <property type="entry name" value="D-isomer_DH_NAD-bd"/>
</dbReference>
<evidence type="ECO:0000313" key="8">
    <source>
        <dbReference type="EMBL" id="KAG2172137.1"/>
    </source>
</evidence>
<comment type="caution">
    <text evidence="8">The sequence shown here is derived from an EMBL/GenBank/DDBJ whole genome shotgun (WGS) entry which is preliminary data.</text>
</comment>
<feature type="binding site" evidence="5">
    <location>
        <position position="195"/>
    </location>
    <ligand>
        <name>NAD(+)</name>
        <dbReference type="ChEBI" id="CHEBI:57540"/>
    </ligand>
</feature>
<feature type="binding site" evidence="5">
    <location>
        <position position="351"/>
    </location>
    <ligand>
        <name>NAD(+)</name>
        <dbReference type="ChEBI" id="CHEBI:57540"/>
    </ligand>
</feature>
<dbReference type="Gene3D" id="3.40.50.720">
    <property type="entry name" value="NAD(P)-binding Rossmann-like Domain"/>
    <property type="match status" value="2"/>
</dbReference>
<evidence type="ECO:0000259" key="6">
    <source>
        <dbReference type="Pfam" id="PF00389"/>
    </source>
</evidence>
<feature type="site" description="Important for catalytic activity" evidence="5">
    <location>
        <position position="306"/>
    </location>
</feature>
<dbReference type="GO" id="GO:0005829">
    <property type="term" value="C:cytosol"/>
    <property type="evidence" value="ECO:0007669"/>
    <property type="project" value="TreeGrafter"/>
</dbReference>
<reference evidence="8" key="1">
    <citation type="submission" date="2020-12" db="EMBL/GenBank/DDBJ databases">
        <title>Metabolic potential, ecology and presence of endohyphal bacteria is reflected in genomic diversity of Mucoromycotina.</title>
        <authorList>
            <person name="Muszewska A."/>
            <person name="Okrasinska A."/>
            <person name="Steczkiewicz K."/>
            <person name="Drgas O."/>
            <person name="Orlowska M."/>
            <person name="Perlinska-Lenart U."/>
            <person name="Aleksandrzak-Piekarczyk T."/>
            <person name="Szatraj K."/>
            <person name="Zielenkiewicz U."/>
            <person name="Pilsyk S."/>
            <person name="Malc E."/>
            <person name="Mieczkowski P."/>
            <person name="Kruszewska J.S."/>
            <person name="Biernat P."/>
            <person name="Pawlowska J."/>
        </authorList>
    </citation>
    <scope>NUCLEOTIDE SEQUENCE</scope>
    <source>
        <strain evidence="8">WA0000051536</strain>
    </source>
</reference>
<dbReference type="GO" id="GO:0016616">
    <property type="term" value="F:oxidoreductase activity, acting on the CH-OH group of donors, NAD or NADP as acceptor"/>
    <property type="evidence" value="ECO:0007669"/>
    <property type="project" value="InterPro"/>
</dbReference>
<comment type="catalytic activity">
    <reaction evidence="1 5">
        <text>formate + NAD(+) = CO2 + NADH</text>
        <dbReference type="Rhea" id="RHEA:15985"/>
        <dbReference type="ChEBI" id="CHEBI:15740"/>
        <dbReference type="ChEBI" id="CHEBI:16526"/>
        <dbReference type="ChEBI" id="CHEBI:57540"/>
        <dbReference type="ChEBI" id="CHEBI:57945"/>
        <dbReference type="EC" id="1.17.1.9"/>
    </reaction>
</comment>
<proteinExistence type="inferred from homology"/>
<evidence type="ECO:0000259" key="7">
    <source>
        <dbReference type="Pfam" id="PF02826"/>
    </source>
</evidence>